<dbReference type="InterPro" id="IPR011050">
    <property type="entry name" value="Pectin_lyase_fold/virulence"/>
</dbReference>
<sequence length="334" mass="36541" precursor="true">MQHPLCFCCVVLIVLMSGSLCRAETVIVDCLITPDIYHFFKEREIKNTQIKIIHPGCFLSHPLFIDSNTSLSGEKGAQIQQTFTLPDTVGVINISSGDSTRAVSNVQISGISFIGGAEKNGFAEHNPLISIFNAHDVTLSNLNLTGFRGDGVYVGQGNVVSNHHIVIRNVIFDGVNFSNRNGISIIDGHDILIDGNRFTRISRKGMPGSIDLEPNTSLQRIYNIMISRNHFTDVHGMAAIVISLRHAGGTVPDNVTIKGNIFDKVVRGILIKSAIPKIHVNNNFHIFDNRSSSASKGDYSICNVNAATGNNLPAIEKYSDSCWKSLRINQDVLQ</sequence>
<dbReference type="AlphaFoldDB" id="A0A0H3FEC1"/>
<dbReference type="InterPro" id="IPR012334">
    <property type="entry name" value="Pectin_lyas_fold"/>
</dbReference>
<evidence type="ECO:0000313" key="4">
    <source>
        <dbReference type="Proteomes" id="UP000007257"/>
    </source>
</evidence>
<accession>A0A0H3FEC1</accession>
<dbReference type="OrthoDB" id="7551467at2"/>
<evidence type="ECO:0000256" key="1">
    <source>
        <dbReference type="SAM" id="SignalP"/>
    </source>
</evidence>
<evidence type="ECO:0000259" key="2">
    <source>
        <dbReference type="Pfam" id="PF13229"/>
    </source>
</evidence>
<dbReference type="SMART" id="SM00710">
    <property type="entry name" value="PbH1"/>
    <property type="match status" value="5"/>
</dbReference>
<dbReference type="Gene3D" id="2.160.20.10">
    <property type="entry name" value="Single-stranded right-handed beta-helix, Pectin lyase-like"/>
    <property type="match status" value="1"/>
</dbReference>
<keyword evidence="1" id="KW-0732">Signal</keyword>
<gene>
    <name evidence="3" type="ordered locus">Rahaq_3560</name>
</gene>
<proteinExistence type="predicted"/>
<protein>
    <recommendedName>
        <fullName evidence="2">Right handed beta helix domain-containing protein</fullName>
    </recommendedName>
</protein>
<reference evidence="3 4" key="2">
    <citation type="journal article" date="2012" name="J. Bacteriol.">
        <title>Complete Genome Sequence of Rahnella sp. Strain Y9602, a Gammaproteobacterium Isolate from Metal- and Radionuclide-Contaminated Soil.</title>
        <authorList>
            <person name="Martinez R.J."/>
            <person name="Bruce D."/>
            <person name="Detter C."/>
            <person name="Goodwin L.A."/>
            <person name="Han J."/>
            <person name="Han C.S."/>
            <person name="Held B."/>
            <person name="Land M.L."/>
            <person name="Mikhailova N."/>
            <person name="Nolan M."/>
            <person name="Pennacchio L."/>
            <person name="Pitluck S."/>
            <person name="Tapia R."/>
            <person name="Woyke T."/>
            <person name="Sobecky P.A."/>
        </authorList>
    </citation>
    <scope>NUCLEOTIDE SEQUENCE [LARGE SCALE GENOMIC DNA]</scope>
    <source>
        <strain evidence="3 4">Y9602</strain>
    </source>
</reference>
<feature type="chain" id="PRO_5002609164" description="Right handed beta helix domain-containing protein" evidence="1">
    <location>
        <begin position="24"/>
        <end position="334"/>
    </location>
</feature>
<dbReference type="EMBL" id="CP002505">
    <property type="protein sequence ID" value="ADW75152.1"/>
    <property type="molecule type" value="Genomic_DNA"/>
</dbReference>
<name>A0A0H3FEC1_RAHSY</name>
<organism evidence="3 4">
    <name type="scientific">Rahnella sp. (strain Y9602)</name>
    <dbReference type="NCBI Taxonomy" id="2703885"/>
    <lineage>
        <taxon>Bacteria</taxon>
        <taxon>Pseudomonadati</taxon>
        <taxon>Pseudomonadota</taxon>
        <taxon>Gammaproteobacteria</taxon>
        <taxon>Enterobacterales</taxon>
        <taxon>Yersiniaceae</taxon>
        <taxon>Rahnella</taxon>
    </lineage>
</organism>
<feature type="domain" description="Right handed beta helix" evidence="2">
    <location>
        <begin position="103"/>
        <end position="283"/>
    </location>
</feature>
<dbReference type="InterPro" id="IPR039448">
    <property type="entry name" value="Beta_helix"/>
</dbReference>
<dbReference type="RefSeq" id="WP_013576844.1">
    <property type="nucleotide sequence ID" value="NC_015061.1"/>
</dbReference>
<feature type="signal peptide" evidence="1">
    <location>
        <begin position="1"/>
        <end position="23"/>
    </location>
</feature>
<dbReference type="KEGG" id="rah:Rahaq_3560"/>
<dbReference type="Proteomes" id="UP000007257">
    <property type="component" value="Chromosome"/>
</dbReference>
<dbReference type="SUPFAM" id="SSF51126">
    <property type="entry name" value="Pectin lyase-like"/>
    <property type="match status" value="1"/>
</dbReference>
<evidence type="ECO:0000313" key="3">
    <source>
        <dbReference type="EMBL" id="ADW75152.1"/>
    </source>
</evidence>
<dbReference type="InterPro" id="IPR006626">
    <property type="entry name" value="PbH1"/>
</dbReference>
<dbReference type="eggNOG" id="COG5434">
    <property type="taxonomic scope" value="Bacteria"/>
</dbReference>
<dbReference type="Pfam" id="PF13229">
    <property type="entry name" value="Beta_helix"/>
    <property type="match status" value="1"/>
</dbReference>
<reference evidence="4" key="1">
    <citation type="submission" date="2011-01" db="EMBL/GenBank/DDBJ databases">
        <title>Complete sequence of chromosome of Rahnella sp. Y9602.</title>
        <authorList>
            <consortium name="US DOE Joint Genome Institute"/>
            <person name="Lucas S."/>
            <person name="Copeland A."/>
            <person name="Lapidus A."/>
            <person name="Cheng J.-F."/>
            <person name="Goodwin L."/>
            <person name="Pitluck S."/>
            <person name="Lu M."/>
            <person name="Detter J.C."/>
            <person name="Han C."/>
            <person name="Tapia R."/>
            <person name="Land M."/>
            <person name="Hauser L."/>
            <person name="Kyrpides N."/>
            <person name="Ivanova N."/>
            <person name="Ovchinnikova G."/>
            <person name="Pagani I."/>
            <person name="Sobecky P.A."/>
            <person name="Martinez R.J."/>
            <person name="Woyke T."/>
        </authorList>
    </citation>
    <scope>NUCLEOTIDE SEQUENCE [LARGE SCALE GENOMIC DNA]</scope>
    <source>
        <strain evidence="4">Y9602</strain>
    </source>
</reference>
<dbReference type="HOGENOM" id="CLU_871176_0_0_6"/>